<accession>A0A0V0QHA7</accession>
<protein>
    <submittedName>
        <fullName evidence="3">Chromo domain protein</fullName>
    </submittedName>
</protein>
<evidence type="ECO:0000259" key="2">
    <source>
        <dbReference type="PROSITE" id="PS50802"/>
    </source>
</evidence>
<dbReference type="SUPFAM" id="SSF54160">
    <property type="entry name" value="Chromo domain-like"/>
    <property type="match status" value="2"/>
</dbReference>
<dbReference type="SUPFAM" id="SSF54001">
    <property type="entry name" value="Cysteine proteinases"/>
    <property type="match status" value="1"/>
</dbReference>
<feature type="domain" description="OTU" evidence="2">
    <location>
        <begin position="179"/>
        <end position="306"/>
    </location>
</feature>
<dbReference type="PROSITE" id="PS50802">
    <property type="entry name" value="OTU"/>
    <property type="match status" value="1"/>
</dbReference>
<dbReference type="InParanoid" id="A0A0V0QHA7"/>
<dbReference type="Gene3D" id="3.90.70.80">
    <property type="match status" value="1"/>
</dbReference>
<dbReference type="Gene3D" id="2.30.30.140">
    <property type="match status" value="2"/>
</dbReference>
<proteinExistence type="predicted"/>
<dbReference type="OMA" id="WITMKIV"/>
<dbReference type="AlphaFoldDB" id="A0A0V0QHA7"/>
<dbReference type="InterPro" id="IPR003323">
    <property type="entry name" value="OTU_dom"/>
</dbReference>
<dbReference type="CDD" id="cd20104">
    <property type="entry name" value="MBT_PHF20L1-like"/>
    <property type="match status" value="1"/>
</dbReference>
<dbReference type="PANTHER" id="PTHR12419">
    <property type="entry name" value="OTU DOMAIN CONTAINING PROTEIN"/>
    <property type="match status" value="1"/>
</dbReference>
<evidence type="ECO:0000313" key="3">
    <source>
        <dbReference type="EMBL" id="KRX01602.1"/>
    </source>
</evidence>
<reference evidence="3 4" key="1">
    <citation type="journal article" date="2015" name="Sci. Rep.">
        <title>Genome of the facultative scuticociliatosis pathogen Pseudocohnilembus persalinus provides insight into its virulence through horizontal gene transfer.</title>
        <authorList>
            <person name="Xiong J."/>
            <person name="Wang G."/>
            <person name="Cheng J."/>
            <person name="Tian M."/>
            <person name="Pan X."/>
            <person name="Warren A."/>
            <person name="Jiang C."/>
            <person name="Yuan D."/>
            <person name="Miao W."/>
        </authorList>
    </citation>
    <scope>NUCLEOTIDE SEQUENCE [LARGE SCALE GENOMIC DNA]</scope>
    <source>
        <strain evidence="3">36N120E</strain>
    </source>
</reference>
<gene>
    <name evidence="3" type="ORF">PPERSA_01505</name>
</gene>
<dbReference type="InterPro" id="IPR050704">
    <property type="entry name" value="Peptidase_C85-like"/>
</dbReference>
<evidence type="ECO:0000313" key="4">
    <source>
        <dbReference type="Proteomes" id="UP000054937"/>
    </source>
</evidence>
<dbReference type="EMBL" id="LDAU01000170">
    <property type="protein sequence ID" value="KRX01602.1"/>
    <property type="molecule type" value="Genomic_DNA"/>
</dbReference>
<dbReference type="PANTHER" id="PTHR12419:SF7">
    <property type="entry name" value="OTU DOMAIN-CONTAINING PROTEIN 3"/>
    <property type="match status" value="1"/>
</dbReference>
<sequence>MEKEEDQLNNFEIGEQIDCKDTVDKWLNAEIISKRATECRVHYTQWSTKYDEWISIYSDRMLKQWRKGQPIKINNRIDVQYQDKEGRIKQWLEALVEKIDEEDNDRIFVHFIDYKRIYDQWVNLKDESRVAEVGTYSKAHGRASLEKNNPKYQKIQKEFIQILKKKEKEFKSDLKNIDFEIYEVEGDGNCLFRAISHQIYGTEKYHQEIRNICLDYIMINKNYFKDFIIGGVRNFEDYIQWKRSDKVWGDNLEIQALREIYERPIQIYAYSNEPMRTFSEIGESQQHEPIRLSYHGQCHYNSIVTKKYNNQQSAAIDEELPAENTDGFQLQNNENQNQNLNQNQIQFGYIEEQAINKAKERQEEMRNQEQQSRNQGYNQEIGKARKDFEKIGMWNMDEAIKESFNLYSKKQAHQEEKQIEQAMKNDAIYQVEQLIDQETQNTIKQSANTYEDEIVKQAQLQSLKEAEEKERAFLQQKYYQDQLDQVMKEQNQLYETDIDKVLKESMKEYEQGNNQYQQQNIYQDYYQDSDSKAPNFMLIGDPMENQTILQVLNNDLNIDISLREAIRAYEIYGENPQQIISHICEQKLM</sequence>
<dbReference type="Pfam" id="PF02338">
    <property type="entry name" value="OTU"/>
    <property type="match status" value="1"/>
</dbReference>
<comment type="caution">
    <text evidence="3">The sequence shown here is derived from an EMBL/GenBank/DDBJ whole genome shotgun (WGS) entry which is preliminary data.</text>
</comment>
<evidence type="ECO:0000256" key="1">
    <source>
        <dbReference type="SAM" id="MobiDB-lite"/>
    </source>
</evidence>
<dbReference type="Proteomes" id="UP000054937">
    <property type="component" value="Unassembled WGS sequence"/>
</dbReference>
<dbReference type="GO" id="GO:0004843">
    <property type="term" value="F:cysteine-type deubiquitinase activity"/>
    <property type="evidence" value="ECO:0007669"/>
    <property type="project" value="TreeGrafter"/>
</dbReference>
<name>A0A0V0QHA7_PSEPJ</name>
<keyword evidence="4" id="KW-1185">Reference proteome</keyword>
<dbReference type="InterPro" id="IPR038765">
    <property type="entry name" value="Papain-like_cys_pep_sf"/>
</dbReference>
<organism evidence="3 4">
    <name type="scientific">Pseudocohnilembus persalinus</name>
    <name type="common">Ciliate</name>
    <dbReference type="NCBI Taxonomy" id="266149"/>
    <lineage>
        <taxon>Eukaryota</taxon>
        <taxon>Sar</taxon>
        <taxon>Alveolata</taxon>
        <taxon>Ciliophora</taxon>
        <taxon>Intramacronucleata</taxon>
        <taxon>Oligohymenophorea</taxon>
        <taxon>Scuticociliatia</taxon>
        <taxon>Philasterida</taxon>
        <taxon>Pseudocohnilembidae</taxon>
        <taxon>Pseudocohnilembus</taxon>
    </lineage>
</organism>
<dbReference type="OrthoDB" id="415023at2759"/>
<feature type="region of interest" description="Disordered" evidence="1">
    <location>
        <begin position="360"/>
        <end position="380"/>
    </location>
</feature>
<dbReference type="CDD" id="cd22752">
    <property type="entry name" value="OTU_OTUD5-like"/>
    <property type="match status" value="1"/>
</dbReference>
<dbReference type="InterPro" id="IPR016197">
    <property type="entry name" value="Chromo-like_dom_sf"/>
</dbReference>
<dbReference type="GO" id="GO:0016579">
    <property type="term" value="P:protein deubiquitination"/>
    <property type="evidence" value="ECO:0007669"/>
    <property type="project" value="TreeGrafter"/>
</dbReference>